<evidence type="ECO:0000256" key="3">
    <source>
        <dbReference type="ARBA" id="ARBA00023015"/>
    </source>
</evidence>
<keyword evidence="3" id="KW-0805">Transcription regulation</keyword>
<dbReference type="CDD" id="cd00383">
    <property type="entry name" value="trans_reg_C"/>
    <property type="match status" value="1"/>
</dbReference>
<proteinExistence type="predicted"/>
<organism evidence="10 11">
    <name type="scientific">Arsukibacterium tuosuense</name>
    <dbReference type="NCBI Taxonomy" id="1323745"/>
    <lineage>
        <taxon>Bacteria</taxon>
        <taxon>Pseudomonadati</taxon>
        <taxon>Pseudomonadota</taxon>
        <taxon>Gammaproteobacteria</taxon>
        <taxon>Chromatiales</taxon>
        <taxon>Chromatiaceae</taxon>
        <taxon>Arsukibacterium</taxon>
    </lineage>
</organism>
<dbReference type="Pfam" id="PF00486">
    <property type="entry name" value="Trans_reg_C"/>
    <property type="match status" value="1"/>
</dbReference>
<accession>A0A285JH32</accession>
<evidence type="ECO:0000313" key="10">
    <source>
        <dbReference type="EMBL" id="SNY58686.1"/>
    </source>
</evidence>
<dbReference type="Gene3D" id="3.40.50.2300">
    <property type="match status" value="1"/>
</dbReference>
<dbReference type="GO" id="GO:0032993">
    <property type="term" value="C:protein-DNA complex"/>
    <property type="evidence" value="ECO:0007669"/>
    <property type="project" value="TreeGrafter"/>
</dbReference>
<feature type="DNA-binding region" description="OmpR/PhoB-type" evidence="7">
    <location>
        <begin position="127"/>
        <end position="224"/>
    </location>
</feature>
<reference evidence="11" key="1">
    <citation type="submission" date="2017-09" db="EMBL/GenBank/DDBJ databases">
        <authorList>
            <person name="Varghese N."/>
            <person name="Submissions S."/>
        </authorList>
    </citation>
    <scope>NUCLEOTIDE SEQUENCE [LARGE SCALE GENOMIC DNA]</scope>
    <source>
        <strain evidence="11">CGMCC 1.12461</strain>
    </source>
</reference>
<evidence type="ECO:0000259" key="8">
    <source>
        <dbReference type="PROSITE" id="PS50110"/>
    </source>
</evidence>
<dbReference type="InterPro" id="IPR039420">
    <property type="entry name" value="WalR-like"/>
</dbReference>
<dbReference type="GO" id="GO:0000156">
    <property type="term" value="F:phosphorelay response regulator activity"/>
    <property type="evidence" value="ECO:0007669"/>
    <property type="project" value="TreeGrafter"/>
</dbReference>
<evidence type="ECO:0000259" key="9">
    <source>
        <dbReference type="PROSITE" id="PS51755"/>
    </source>
</evidence>
<dbReference type="SMART" id="SM00448">
    <property type="entry name" value="REC"/>
    <property type="match status" value="1"/>
</dbReference>
<evidence type="ECO:0000256" key="2">
    <source>
        <dbReference type="ARBA" id="ARBA00023012"/>
    </source>
</evidence>
<dbReference type="GO" id="GO:0000976">
    <property type="term" value="F:transcription cis-regulatory region binding"/>
    <property type="evidence" value="ECO:0007669"/>
    <property type="project" value="TreeGrafter"/>
</dbReference>
<dbReference type="Gene3D" id="1.10.10.10">
    <property type="entry name" value="Winged helix-like DNA-binding domain superfamily/Winged helix DNA-binding domain"/>
    <property type="match status" value="1"/>
</dbReference>
<evidence type="ECO:0000256" key="7">
    <source>
        <dbReference type="PROSITE-ProRule" id="PRU01091"/>
    </source>
</evidence>
<dbReference type="AlphaFoldDB" id="A0A285JH32"/>
<dbReference type="Proteomes" id="UP000219353">
    <property type="component" value="Unassembled WGS sequence"/>
</dbReference>
<feature type="modified residue" description="4-aspartylphosphate" evidence="6">
    <location>
        <position position="53"/>
    </location>
</feature>
<dbReference type="InterPro" id="IPR011006">
    <property type="entry name" value="CheY-like_superfamily"/>
</dbReference>
<dbReference type="GO" id="GO:0005829">
    <property type="term" value="C:cytosol"/>
    <property type="evidence" value="ECO:0007669"/>
    <property type="project" value="TreeGrafter"/>
</dbReference>
<feature type="domain" description="Response regulatory" evidence="8">
    <location>
        <begin position="4"/>
        <end position="119"/>
    </location>
</feature>
<dbReference type="RefSeq" id="WP_097112641.1">
    <property type="nucleotide sequence ID" value="NZ_OBEB01000008.1"/>
</dbReference>
<evidence type="ECO:0000256" key="4">
    <source>
        <dbReference type="ARBA" id="ARBA00023125"/>
    </source>
</evidence>
<dbReference type="Gene3D" id="6.10.250.690">
    <property type="match status" value="1"/>
</dbReference>
<keyword evidence="5" id="KW-0804">Transcription</keyword>
<feature type="domain" description="OmpR/PhoB-type" evidence="9">
    <location>
        <begin position="127"/>
        <end position="224"/>
    </location>
</feature>
<dbReference type="InterPro" id="IPR036388">
    <property type="entry name" value="WH-like_DNA-bd_sf"/>
</dbReference>
<dbReference type="InterPro" id="IPR001867">
    <property type="entry name" value="OmpR/PhoB-type_DNA-bd"/>
</dbReference>
<dbReference type="Pfam" id="PF00072">
    <property type="entry name" value="Response_reg"/>
    <property type="match status" value="1"/>
</dbReference>
<evidence type="ECO:0000256" key="5">
    <source>
        <dbReference type="ARBA" id="ARBA00023163"/>
    </source>
</evidence>
<dbReference type="PROSITE" id="PS51755">
    <property type="entry name" value="OMPR_PHOB"/>
    <property type="match status" value="1"/>
</dbReference>
<dbReference type="OrthoDB" id="9802426at2"/>
<dbReference type="EMBL" id="OBEB01000008">
    <property type="protein sequence ID" value="SNY58686.1"/>
    <property type="molecule type" value="Genomic_DNA"/>
</dbReference>
<dbReference type="SUPFAM" id="SSF52172">
    <property type="entry name" value="CheY-like"/>
    <property type="match status" value="1"/>
</dbReference>
<keyword evidence="11" id="KW-1185">Reference proteome</keyword>
<keyword evidence="1 6" id="KW-0597">Phosphoprotein</keyword>
<keyword evidence="4 7" id="KW-0238">DNA-binding</keyword>
<dbReference type="InterPro" id="IPR001789">
    <property type="entry name" value="Sig_transdc_resp-reg_receiver"/>
</dbReference>
<dbReference type="GO" id="GO:0006355">
    <property type="term" value="P:regulation of DNA-templated transcription"/>
    <property type="evidence" value="ECO:0007669"/>
    <property type="project" value="InterPro"/>
</dbReference>
<dbReference type="PROSITE" id="PS50110">
    <property type="entry name" value="RESPONSE_REGULATORY"/>
    <property type="match status" value="1"/>
</dbReference>
<protein>
    <submittedName>
        <fullName evidence="10">DNA-binding response regulator, OmpR family, contains REC and winged-helix (WHTH) domain</fullName>
    </submittedName>
</protein>
<name>A0A285JH32_9GAMM</name>
<gene>
    <name evidence="10" type="ORF">SAMN06297280_3463</name>
</gene>
<dbReference type="SMART" id="SM00862">
    <property type="entry name" value="Trans_reg_C"/>
    <property type="match status" value="1"/>
</dbReference>
<evidence type="ECO:0000256" key="6">
    <source>
        <dbReference type="PROSITE-ProRule" id="PRU00169"/>
    </source>
</evidence>
<evidence type="ECO:0000313" key="11">
    <source>
        <dbReference type="Proteomes" id="UP000219353"/>
    </source>
</evidence>
<evidence type="ECO:0000256" key="1">
    <source>
        <dbReference type="ARBA" id="ARBA00022553"/>
    </source>
</evidence>
<sequence length="230" mass="25979">MKLSILLVEDNTTLAGTIVDFFTTEGHVVDFAPSAELALKLLENQVFDIAILDLTLPGMNGLELCHIIKTQPVMTMPVLLLTARDSVDDIVTGFNSGADDYLTKPFAMEELYVRIIALSRRNALHQNHIIDLGPLVVDRRRHKLLREGVEVKCTRMGFNIVKILAEAYPRVVSRTELIQKLWGNDETESDSLRSHMYQLRNCLDKRFSFQILKTVHSVGFTLENVTVNKA</sequence>
<keyword evidence="2" id="KW-0902">Two-component regulatory system</keyword>
<dbReference type="PANTHER" id="PTHR48111">
    <property type="entry name" value="REGULATOR OF RPOS"/>
    <property type="match status" value="1"/>
</dbReference>
<dbReference type="PANTHER" id="PTHR48111:SF22">
    <property type="entry name" value="REGULATOR OF RPOS"/>
    <property type="match status" value="1"/>
</dbReference>